<keyword evidence="5 11" id="KW-0812">Transmembrane</keyword>
<dbReference type="HOGENOM" id="CLU_058641_4_0_1"/>
<feature type="domain" description="G-protein coupled receptors family 1 profile" evidence="12">
    <location>
        <begin position="22"/>
        <end position="285"/>
    </location>
</feature>
<keyword evidence="8 11" id="KW-0472">Membrane</keyword>
<evidence type="ECO:0000256" key="3">
    <source>
        <dbReference type="ARBA" id="ARBA00022475"/>
    </source>
</evidence>
<feature type="transmembrane region" description="Helical" evidence="11">
    <location>
        <begin position="235"/>
        <end position="258"/>
    </location>
</feature>
<evidence type="ECO:0000256" key="11">
    <source>
        <dbReference type="RuleBase" id="RU364061"/>
    </source>
</evidence>
<keyword evidence="10 11" id="KW-0807">Transducer</keyword>
<evidence type="ECO:0000256" key="9">
    <source>
        <dbReference type="ARBA" id="ARBA00023170"/>
    </source>
</evidence>
<dbReference type="AlphaFoldDB" id="F6RJC5"/>
<gene>
    <name evidence="13" type="primary">ORNANAV1R3013</name>
</gene>
<dbReference type="eggNOG" id="ENOG502RZ5R">
    <property type="taxonomic scope" value="Eukaryota"/>
</dbReference>
<dbReference type="PRINTS" id="PR01534">
    <property type="entry name" value="VOMERONASL1R"/>
</dbReference>
<dbReference type="FunFam" id="1.20.1070.10:FF:000081">
    <property type="entry name" value="Vomeronasal type-1 receptor"/>
    <property type="match status" value="1"/>
</dbReference>
<dbReference type="GO" id="GO:0005886">
    <property type="term" value="C:plasma membrane"/>
    <property type="evidence" value="ECO:0000318"/>
    <property type="project" value="GO_Central"/>
</dbReference>
<feature type="transmembrane region" description="Helical" evidence="11">
    <location>
        <begin position="126"/>
        <end position="149"/>
    </location>
</feature>
<evidence type="ECO:0000256" key="1">
    <source>
        <dbReference type="ARBA" id="ARBA00004651"/>
    </source>
</evidence>
<feature type="transmembrane region" description="Helical" evidence="11">
    <location>
        <begin position="6"/>
        <end position="33"/>
    </location>
</feature>
<evidence type="ECO:0000256" key="8">
    <source>
        <dbReference type="ARBA" id="ARBA00023136"/>
    </source>
</evidence>
<dbReference type="SUPFAM" id="SSF81321">
    <property type="entry name" value="Family A G protein-coupled receptor-like"/>
    <property type="match status" value="1"/>
</dbReference>
<dbReference type="GO" id="GO:0007606">
    <property type="term" value="P:sensory perception of chemical stimulus"/>
    <property type="evidence" value="ECO:0007669"/>
    <property type="project" value="UniProtKB-ARBA"/>
</dbReference>
<keyword evidence="6 11" id="KW-1133">Transmembrane helix</keyword>
<comment type="similarity">
    <text evidence="2 11">Belongs to the G-protein coupled receptor 1 family.</text>
</comment>
<keyword evidence="9 11" id="KW-0675">Receptor</keyword>
<evidence type="ECO:0000256" key="7">
    <source>
        <dbReference type="ARBA" id="ARBA00023040"/>
    </source>
</evidence>
<dbReference type="PROSITE" id="PS50262">
    <property type="entry name" value="G_PROTEIN_RECEP_F1_2"/>
    <property type="match status" value="1"/>
</dbReference>
<feature type="transmembrane region" description="Helical" evidence="11">
    <location>
        <begin position="45"/>
        <end position="63"/>
    </location>
</feature>
<dbReference type="RefSeq" id="NP_001240334.1">
    <property type="nucleotide sequence ID" value="NM_001253405.1"/>
</dbReference>
<evidence type="ECO:0000256" key="10">
    <source>
        <dbReference type="ARBA" id="ARBA00023224"/>
    </source>
</evidence>
<reference evidence="13 14" key="1">
    <citation type="journal article" date="2008" name="Nature">
        <title>Genome analysis of the platypus reveals unique signatures of evolution.</title>
        <authorList>
            <person name="Warren W.C."/>
            <person name="Hillier L.W."/>
            <person name="Marshall Graves J.A."/>
            <person name="Birney E."/>
            <person name="Ponting C.P."/>
            <person name="Grutzner F."/>
            <person name="Belov K."/>
            <person name="Miller W."/>
            <person name="Clarke L."/>
            <person name="Chinwalla A.T."/>
            <person name="Yang S.P."/>
            <person name="Heger A."/>
            <person name="Locke D.P."/>
            <person name="Miethke P."/>
            <person name="Waters P.D."/>
            <person name="Veyrunes F."/>
            <person name="Fulton L."/>
            <person name="Fulton B."/>
            <person name="Graves T."/>
            <person name="Wallis J."/>
            <person name="Puente X.S."/>
            <person name="Lopez-Otin C."/>
            <person name="Ordonez G.R."/>
            <person name="Eichler E.E."/>
            <person name="Chen L."/>
            <person name="Cheng Z."/>
            <person name="Deakin J.E."/>
            <person name="Alsop A."/>
            <person name="Thompson K."/>
            <person name="Kirby P."/>
            <person name="Papenfuss A.T."/>
            <person name="Wakefield M.J."/>
            <person name="Olender T."/>
            <person name="Lancet D."/>
            <person name="Huttley G.A."/>
            <person name="Smit A.F."/>
            <person name="Pask A."/>
            <person name="Temple-Smith P."/>
            <person name="Batzer M.A."/>
            <person name="Walker J.A."/>
            <person name="Konkel M.K."/>
            <person name="Harris R.S."/>
            <person name="Whittington C.M."/>
            <person name="Wong E.S."/>
            <person name="Gemmell N.J."/>
            <person name="Buschiazzo E."/>
            <person name="Vargas Jentzsch I.M."/>
            <person name="Merkel A."/>
            <person name="Schmitz J."/>
            <person name="Zemann A."/>
            <person name="Churakov G."/>
            <person name="Kriegs J.O."/>
            <person name="Brosius J."/>
            <person name="Murchison E.P."/>
            <person name="Sachidanandam R."/>
            <person name="Smith C."/>
            <person name="Hannon G.J."/>
            <person name="Tsend-Ayush E."/>
            <person name="McMillan D."/>
            <person name="Attenborough R."/>
            <person name="Rens W."/>
            <person name="Ferguson-Smith M."/>
            <person name="Lefevre C.M."/>
            <person name="Sharp J.A."/>
            <person name="Nicholas K.R."/>
            <person name="Ray D.A."/>
            <person name="Kube M."/>
            <person name="Reinhardt R."/>
            <person name="Pringle T.H."/>
            <person name="Taylor J."/>
            <person name="Jones R.C."/>
            <person name="Nixon B."/>
            <person name="Dacheux J.L."/>
            <person name="Niwa H."/>
            <person name="Sekita Y."/>
            <person name="Huang X."/>
            <person name="Stark A."/>
            <person name="Kheradpour P."/>
            <person name="Kellis M."/>
            <person name="Flicek P."/>
            <person name="Chen Y."/>
            <person name="Webber C."/>
            <person name="Hardison R."/>
            <person name="Nelson J."/>
            <person name="Hallsworth-Pepin K."/>
            <person name="Delehaunty K."/>
            <person name="Markovic C."/>
            <person name="Minx P."/>
            <person name="Feng Y."/>
            <person name="Kremitzki C."/>
            <person name="Mitreva M."/>
            <person name="Glasscock J."/>
            <person name="Wylie T."/>
            <person name="Wohldmann P."/>
            <person name="Thiru P."/>
            <person name="Nhan M.N."/>
            <person name="Pohl C.S."/>
            <person name="Smith S.M."/>
            <person name="Hou S."/>
            <person name="Nefedov M."/>
            <person name="de Jong P.J."/>
            <person name="Renfree M.B."/>
            <person name="Mardis E.R."/>
            <person name="Wilson R.K."/>
        </authorList>
    </citation>
    <scope>NUCLEOTIDE SEQUENCE [LARGE SCALE GENOMIC DNA]</scope>
    <source>
        <strain evidence="13 14">Glennie</strain>
    </source>
</reference>
<dbReference type="Ensembl" id="ENSOANT00000011708.2">
    <property type="protein sequence ID" value="ENSOANP00000011706.2"/>
    <property type="gene ID" value="ENSOANG00000007354.3"/>
</dbReference>
<dbReference type="InParanoid" id="F6RJC5"/>
<reference evidence="13" key="2">
    <citation type="submission" date="2025-08" db="UniProtKB">
        <authorList>
            <consortium name="Ensembl"/>
        </authorList>
    </citation>
    <scope>IDENTIFICATION</scope>
    <source>
        <strain evidence="13">Glennie</strain>
    </source>
</reference>
<evidence type="ECO:0000313" key="13">
    <source>
        <dbReference type="Ensembl" id="ENSOANP00000011706.2"/>
    </source>
</evidence>
<dbReference type="KEGG" id="oaa:100077831"/>
<evidence type="ECO:0000256" key="2">
    <source>
        <dbReference type="ARBA" id="ARBA00010663"/>
    </source>
</evidence>
<feature type="transmembrane region" description="Helical" evidence="11">
    <location>
        <begin position="83"/>
        <end position="105"/>
    </location>
</feature>
<dbReference type="GO" id="GO:0019236">
    <property type="term" value="P:response to pheromone"/>
    <property type="evidence" value="ECO:0007669"/>
    <property type="project" value="UniProtKB-KW"/>
</dbReference>
<feature type="transmembrane region" description="Helical" evidence="11">
    <location>
        <begin position="270"/>
        <end position="288"/>
    </location>
</feature>
<comment type="subcellular location">
    <subcellularLocation>
        <location evidence="1 11">Cell membrane</location>
        <topology evidence="1 11">Multi-pass membrane protein</topology>
    </subcellularLocation>
</comment>
<evidence type="ECO:0000313" key="14">
    <source>
        <dbReference type="Proteomes" id="UP000002279"/>
    </source>
</evidence>
<evidence type="ECO:0000256" key="5">
    <source>
        <dbReference type="ARBA" id="ARBA00022692"/>
    </source>
</evidence>
<dbReference type="GeneTree" id="ENSGT01030000234553"/>
<dbReference type="PANTHER" id="PTHR24062">
    <property type="entry name" value="VOMERONASAL TYPE-1 RECEPTOR"/>
    <property type="match status" value="1"/>
</dbReference>
<keyword evidence="3 11" id="KW-1003">Cell membrane</keyword>
<name>F6RJC5_ORNAN</name>
<dbReference type="OrthoDB" id="9606139at2759"/>
<dbReference type="InterPro" id="IPR004072">
    <property type="entry name" value="Vmron_rcpt_1"/>
</dbReference>
<dbReference type="InterPro" id="IPR017452">
    <property type="entry name" value="GPCR_Rhodpsn_7TM"/>
</dbReference>
<evidence type="ECO:0000256" key="6">
    <source>
        <dbReference type="ARBA" id="ARBA00022989"/>
    </source>
</evidence>
<dbReference type="GO" id="GO:0016503">
    <property type="term" value="F:pheromone receptor activity"/>
    <property type="evidence" value="ECO:0007669"/>
    <property type="project" value="InterPro"/>
</dbReference>
<dbReference type="GO" id="GO:0005550">
    <property type="term" value="F:pheromone binding"/>
    <property type="evidence" value="ECO:0000318"/>
    <property type="project" value="GO_Central"/>
</dbReference>
<keyword evidence="14" id="KW-1185">Reference proteome</keyword>
<dbReference type="OMA" id="IKERWRI"/>
<feature type="transmembrane region" description="Helical" evidence="11">
    <location>
        <begin position="178"/>
        <end position="206"/>
    </location>
</feature>
<accession>F6RJC5</accession>
<dbReference type="GeneID" id="100077831"/>
<dbReference type="Gene3D" id="1.20.1070.10">
    <property type="entry name" value="Rhodopsin 7-helix transmembrane proteins"/>
    <property type="match status" value="1"/>
</dbReference>
<organism evidence="13 14">
    <name type="scientific">Ornithorhynchus anatinus</name>
    <name type="common">Duckbill platypus</name>
    <dbReference type="NCBI Taxonomy" id="9258"/>
    <lineage>
        <taxon>Eukaryota</taxon>
        <taxon>Metazoa</taxon>
        <taxon>Chordata</taxon>
        <taxon>Craniata</taxon>
        <taxon>Vertebrata</taxon>
        <taxon>Euteleostomi</taxon>
        <taxon>Mammalia</taxon>
        <taxon>Monotremata</taxon>
        <taxon>Ornithorhynchidae</taxon>
        <taxon>Ornithorhynchus</taxon>
    </lineage>
</organism>
<evidence type="ECO:0000259" key="12">
    <source>
        <dbReference type="PROSITE" id="PS50262"/>
    </source>
</evidence>
<sequence>MEGSDIFFGTVMLTQISIGLSVNVFLLLFYINVVSASHKLSSSDLIIAHLALANIILLLSGGIPETLSSWGMRNFLDEFGCKILMYLYRVARSLAICTTCLLSVFQAITISPGTWWAEVKAKLYKCIIPSCLLFWVFSLLMGKAALLYITGPRNNSSVQVVFDLKYCSAIPMSAKLTLINAVVISAWDVFFVGLMSLASGYMVFVLHRHHRQVRHLHGPGRSPKAMPEVRAAKRVVALVTLYVLLYGRQTITFSILLNRRETSPLLMSSHVLWAPTFSTVSPFLVIHGDQRMRLFRKKEPLISNPDAS</sequence>
<reference evidence="13" key="3">
    <citation type="submission" date="2025-09" db="UniProtKB">
        <authorList>
            <consortium name="Ensembl"/>
        </authorList>
    </citation>
    <scope>IDENTIFICATION</scope>
    <source>
        <strain evidence="13">Glennie</strain>
    </source>
</reference>
<dbReference type="Pfam" id="PF03402">
    <property type="entry name" value="V1R"/>
    <property type="match status" value="1"/>
</dbReference>
<dbReference type="Proteomes" id="UP000002279">
    <property type="component" value="Chromosome X3"/>
</dbReference>
<protein>
    <recommendedName>
        <fullName evidence="11">Vomeronasal type-1 receptor</fullName>
    </recommendedName>
</protein>
<dbReference type="CTD" id="100077831"/>
<evidence type="ECO:0000256" key="4">
    <source>
        <dbReference type="ARBA" id="ARBA00022507"/>
    </source>
</evidence>
<keyword evidence="7 11" id="KW-0297">G-protein coupled receptor</keyword>
<keyword evidence="4 11" id="KW-0589">Pheromone response</keyword>
<proteinExistence type="inferred from homology"/>